<organism evidence="1">
    <name type="scientific">Magallana gigas</name>
    <name type="common">Pacific oyster</name>
    <name type="synonym">Crassostrea gigas</name>
    <dbReference type="NCBI Taxonomy" id="29159"/>
    <lineage>
        <taxon>Eukaryota</taxon>
        <taxon>Metazoa</taxon>
        <taxon>Spiralia</taxon>
        <taxon>Lophotrochozoa</taxon>
        <taxon>Mollusca</taxon>
        <taxon>Bivalvia</taxon>
        <taxon>Autobranchia</taxon>
        <taxon>Pteriomorphia</taxon>
        <taxon>Ostreida</taxon>
        <taxon>Ostreoidea</taxon>
        <taxon>Ostreidae</taxon>
        <taxon>Magallana</taxon>
    </lineage>
</organism>
<evidence type="ECO:0000313" key="1">
    <source>
        <dbReference type="EMBL" id="EKC25101.1"/>
    </source>
</evidence>
<dbReference type="HOGENOM" id="CLU_1099402_0_0_1"/>
<accession>K1QU97</accession>
<dbReference type="EMBL" id="JH816697">
    <property type="protein sequence ID" value="EKC25101.1"/>
    <property type="molecule type" value="Genomic_DNA"/>
</dbReference>
<dbReference type="InterPro" id="IPR043472">
    <property type="entry name" value="Macro_dom-like"/>
</dbReference>
<dbReference type="InParanoid" id="K1QU97"/>
<dbReference type="PANTHER" id="PTHR11106">
    <property type="entry name" value="GANGLIOSIDE INDUCED DIFFERENTIATION ASSOCIATED PROTEIN 2-RELATED"/>
    <property type="match status" value="1"/>
</dbReference>
<sequence length="253" mass="28359">MSKTQRAKASQSMNMDDVGIKTFEQEDSRVLLTLFEERLQLLGKSDDHITINVNKNIPRVSISSDKGHSYAENKCKEITKWCSDLKEDVIKVDKSNLDEQKKLTNGLRFMVYVHDITSAPVEAIVNPANEDLANTGGCAYIISTAAGPKFESDCKEIIRKRRKIKVTENEISGPGKLPFMCIINAVGPQWVSYDNNHKTKCLDDLFLTIKRILVTSEKAKIKSVAIPPISSGKIKFVEDHLLLKNGKCVQLFC</sequence>
<dbReference type="AlphaFoldDB" id="K1QU97"/>
<dbReference type="SUPFAM" id="SSF52949">
    <property type="entry name" value="Macro domain-like"/>
    <property type="match status" value="1"/>
</dbReference>
<dbReference type="InterPro" id="IPR002589">
    <property type="entry name" value="Macro_dom"/>
</dbReference>
<dbReference type="PROSITE" id="PS51154">
    <property type="entry name" value="MACRO"/>
    <property type="match status" value="1"/>
</dbReference>
<dbReference type="Gene3D" id="3.40.220.10">
    <property type="entry name" value="Leucine Aminopeptidase, subunit E, domain 1"/>
    <property type="match status" value="1"/>
</dbReference>
<dbReference type="Pfam" id="PF01661">
    <property type="entry name" value="Macro"/>
    <property type="match status" value="1"/>
</dbReference>
<reference evidence="1" key="1">
    <citation type="journal article" date="2012" name="Nature">
        <title>The oyster genome reveals stress adaptation and complexity of shell formation.</title>
        <authorList>
            <person name="Zhang G."/>
            <person name="Fang X."/>
            <person name="Guo X."/>
            <person name="Li L."/>
            <person name="Luo R."/>
            <person name="Xu F."/>
            <person name="Yang P."/>
            <person name="Zhang L."/>
            <person name="Wang X."/>
            <person name="Qi H."/>
            <person name="Xiong Z."/>
            <person name="Que H."/>
            <person name="Xie Y."/>
            <person name="Holland P.W."/>
            <person name="Paps J."/>
            <person name="Zhu Y."/>
            <person name="Wu F."/>
            <person name="Chen Y."/>
            <person name="Wang J."/>
            <person name="Peng C."/>
            <person name="Meng J."/>
            <person name="Yang L."/>
            <person name="Liu J."/>
            <person name="Wen B."/>
            <person name="Zhang N."/>
            <person name="Huang Z."/>
            <person name="Zhu Q."/>
            <person name="Feng Y."/>
            <person name="Mount A."/>
            <person name="Hedgecock D."/>
            <person name="Xu Z."/>
            <person name="Liu Y."/>
            <person name="Domazet-Loso T."/>
            <person name="Du Y."/>
            <person name="Sun X."/>
            <person name="Zhang S."/>
            <person name="Liu B."/>
            <person name="Cheng P."/>
            <person name="Jiang X."/>
            <person name="Li J."/>
            <person name="Fan D."/>
            <person name="Wang W."/>
            <person name="Fu W."/>
            <person name="Wang T."/>
            <person name="Wang B."/>
            <person name="Zhang J."/>
            <person name="Peng Z."/>
            <person name="Li Y."/>
            <person name="Li N."/>
            <person name="Wang J."/>
            <person name="Chen M."/>
            <person name="He Y."/>
            <person name="Tan F."/>
            <person name="Song X."/>
            <person name="Zheng Q."/>
            <person name="Huang R."/>
            <person name="Yang H."/>
            <person name="Du X."/>
            <person name="Chen L."/>
            <person name="Yang M."/>
            <person name="Gaffney P.M."/>
            <person name="Wang S."/>
            <person name="Luo L."/>
            <person name="She Z."/>
            <person name="Ming Y."/>
            <person name="Huang W."/>
            <person name="Zhang S."/>
            <person name="Huang B."/>
            <person name="Zhang Y."/>
            <person name="Qu T."/>
            <person name="Ni P."/>
            <person name="Miao G."/>
            <person name="Wang J."/>
            <person name="Wang Q."/>
            <person name="Steinberg C.E."/>
            <person name="Wang H."/>
            <person name="Li N."/>
            <person name="Qian L."/>
            <person name="Zhang G."/>
            <person name="Li Y."/>
            <person name="Yang H."/>
            <person name="Liu X."/>
            <person name="Wang J."/>
            <person name="Yin Y."/>
            <person name="Wang J."/>
        </authorList>
    </citation>
    <scope>NUCLEOTIDE SEQUENCE [LARGE SCALE GENOMIC DNA]</scope>
    <source>
        <strain evidence="1">05x7-T-G4-1.051#20</strain>
    </source>
</reference>
<proteinExistence type="predicted"/>
<dbReference type="SMART" id="SM00506">
    <property type="entry name" value="A1pp"/>
    <property type="match status" value="1"/>
</dbReference>
<protein>
    <submittedName>
        <fullName evidence="1">Poly [ADP-ribose] polymerase 14</fullName>
    </submittedName>
</protein>
<gene>
    <name evidence="1" type="ORF">CGI_10009489</name>
</gene>
<name>K1QU97_MAGGI</name>